<dbReference type="AlphaFoldDB" id="A0A846XF00"/>
<dbReference type="InterPro" id="IPR037401">
    <property type="entry name" value="SnoaL-like"/>
</dbReference>
<evidence type="ECO:0000313" key="2">
    <source>
        <dbReference type="EMBL" id="NKY33193.1"/>
    </source>
</evidence>
<reference evidence="2 3" key="1">
    <citation type="submission" date="2020-04" db="EMBL/GenBank/DDBJ databases">
        <title>MicrobeNet Type strains.</title>
        <authorList>
            <person name="Nicholson A.C."/>
        </authorList>
    </citation>
    <scope>NUCLEOTIDE SEQUENCE [LARGE SCALE GENOMIC DNA]</scope>
    <source>
        <strain evidence="2 3">DSM 45078</strain>
    </source>
</reference>
<evidence type="ECO:0000259" key="1">
    <source>
        <dbReference type="Pfam" id="PF12680"/>
    </source>
</evidence>
<keyword evidence="3" id="KW-1185">Reference proteome</keyword>
<comment type="caution">
    <text evidence="2">The sequence shown here is derived from an EMBL/GenBank/DDBJ whole genome shotgun (WGS) entry which is preliminary data.</text>
</comment>
<protein>
    <submittedName>
        <fullName evidence="2">SnoaL-like domain-containing protein</fullName>
    </submittedName>
</protein>
<dbReference type="InterPro" id="IPR032710">
    <property type="entry name" value="NTF2-like_dom_sf"/>
</dbReference>
<feature type="domain" description="SnoaL-like" evidence="1">
    <location>
        <begin position="13"/>
        <end position="111"/>
    </location>
</feature>
<dbReference type="SUPFAM" id="SSF54427">
    <property type="entry name" value="NTF2-like"/>
    <property type="match status" value="1"/>
</dbReference>
<gene>
    <name evidence="2" type="ORF">HGA13_08945</name>
</gene>
<sequence>MPTREQICRLCDDYIAALNKRDPDAVIAYFAQNAVQEEPVGTPPNVGREAIRAFFDAHREAPITVTRFGPVDVVGNRAAFQAHIAMDTPDGPFAMTTTDVLTIDDDCLISEILAFPDRRADPQDAPGARLVTDR</sequence>
<dbReference type="Proteomes" id="UP000565715">
    <property type="component" value="Unassembled WGS sequence"/>
</dbReference>
<name>A0A846XF00_9NOCA</name>
<accession>A0A846XF00</accession>
<dbReference type="Gene3D" id="3.10.450.50">
    <property type="match status" value="1"/>
</dbReference>
<dbReference type="RefSeq" id="WP_068040299.1">
    <property type="nucleotide sequence ID" value="NZ_JAAXOO010000002.1"/>
</dbReference>
<evidence type="ECO:0000313" key="3">
    <source>
        <dbReference type="Proteomes" id="UP000565715"/>
    </source>
</evidence>
<dbReference type="Pfam" id="PF12680">
    <property type="entry name" value="SnoaL_2"/>
    <property type="match status" value="1"/>
</dbReference>
<dbReference type="EMBL" id="JAAXOO010000002">
    <property type="protein sequence ID" value="NKY33193.1"/>
    <property type="molecule type" value="Genomic_DNA"/>
</dbReference>
<proteinExistence type="predicted"/>
<organism evidence="2 3">
    <name type="scientific">Nocardia speluncae</name>
    <dbReference type="NCBI Taxonomy" id="419477"/>
    <lineage>
        <taxon>Bacteria</taxon>
        <taxon>Bacillati</taxon>
        <taxon>Actinomycetota</taxon>
        <taxon>Actinomycetes</taxon>
        <taxon>Mycobacteriales</taxon>
        <taxon>Nocardiaceae</taxon>
        <taxon>Nocardia</taxon>
    </lineage>
</organism>